<comment type="subunit">
    <text evidence="7">Part of the multisubunit transport protein particle (TRAPP) complex.</text>
</comment>
<dbReference type="CDD" id="cd14856">
    <property type="entry name" value="TRAPPC4_synbindin"/>
    <property type="match status" value="1"/>
</dbReference>
<dbReference type="Gene3D" id="3.30.450.70">
    <property type="match status" value="1"/>
</dbReference>
<organism evidence="8 9">
    <name type="scientific">Stephanodiscus triporus</name>
    <dbReference type="NCBI Taxonomy" id="2934178"/>
    <lineage>
        <taxon>Eukaryota</taxon>
        <taxon>Sar</taxon>
        <taxon>Stramenopiles</taxon>
        <taxon>Ochrophyta</taxon>
        <taxon>Bacillariophyta</taxon>
        <taxon>Coscinodiscophyceae</taxon>
        <taxon>Thalassiosirophycidae</taxon>
        <taxon>Stephanodiscales</taxon>
        <taxon>Stephanodiscaceae</taxon>
        <taxon>Stephanodiscus</taxon>
    </lineage>
</organism>
<gene>
    <name evidence="8" type="ORF">ACHAW5_010017</name>
</gene>
<evidence type="ECO:0000256" key="6">
    <source>
        <dbReference type="ARBA" id="ARBA00038179"/>
    </source>
</evidence>
<evidence type="ECO:0000313" key="9">
    <source>
        <dbReference type="Proteomes" id="UP001530315"/>
    </source>
</evidence>
<evidence type="ECO:0000256" key="3">
    <source>
        <dbReference type="ARBA" id="ARBA00022824"/>
    </source>
</evidence>
<protein>
    <recommendedName>
        <fullName evidence="7">Trafficking protein particle complex subunit</fullName>
    </recommendedName>
</protein>
<keyword evidence="9" id="KW-1185">Reference proteome</keyword>
<dbReference type="InterPro" id="IPR011012">
    <property type="entry name" value="Longin-like_dom_sf"/>
</dbReference>
<reference evidence="8 9" key="1">
    <citation type="submission" date="2024-10" db="EMBL/GenBank/DDBJ databases">
        <title>Updated reference genomes for cyclostephanoid diatoms.</title>
        <authorList>
            <person name="Roberts W.R."/>
            <person name="Alverson A.J."/>
        </authorList>
    </citation>
    <scope>NUCLEOTIDE SEQUENCE [LARGE SCALE GENOMIC DNA]</scope>
    <source>
        <strain evidence="8 9">AJA276-08</strain>
    </source>
</reference>
<dbReference type="PANTHER" id="PTHR23249">
    <property type="entry name" value="TRAFFICKING PROTEIN PARTICLE COMPLEX SUBUNIT"/>
    <property type="match status" value="1"/>
</dbReference>
<evidence type="ECO:0000256" key="5">
    <source>
        <dbReference type="ARBA" id="ARBA00023034"/>
    </source>
</evidence>
<dbReference type="SUPFAM" id="SSF64356">
    <property type="entry name" value="SNARE-like"/>
    <property type="match status" value="1"/>
</dbReference>
<evidence type="ECO:0000313" key="8">
    <source>
        <dbReference type="EMBL" id="KAL3773340.1"/>
    </source>
</evidence>
<evidence type="ECO:0000256" key="4">
    <source>
        <dbReference type="ARBA" id="ARBA00022892"/>
    </source>
</evidence>
<evidence type="ECO:0000256" key="1">
    <source>
        <dbReference type="ARBA" id="ARBA00004555"/>
    </source>
</evidence>
<comment type="caution">
    <text evidence="8">The sequence shown here is derived from an EMBL/GenBank/DDBJ whole genome shotgun (WGS) entry which is preliminary data.</text>
</comment>
<keyword evidence="4 7" id="KW-0931">ER-Golgi transport</keyword>
<keyword evidence="3 7" id="KW-0256">Endoplasmic reticulum</keyword>
<dbReference type="AlphaFoldDB" id="A0ABD3NJG5"/>
<dbReference type="GO" id="GO:0005783">
    <property type="term" value="C:endoplasmic reticulum"/>
    <property type="evidence" value="ECO:0007669"/>
    <property type="project" value="UniProtKB-SubCell"/>
</dbReference>
<dbReference type="Pfam" id="PF04099">
    <property type="entry name" value="Sybindin"/>
    <property type="match status" value="2"/>
</dbReference>
<dbReference type="GO" id="GO:0005794">
    <property type="term" value="C:Golgi apparatus"/>
    <property type="evidence" value="ECO:0007669"/>
    <property type="project" value="UniProtKB-SubCell"/>
</dbReference>
<keyword evidence="2 7" id="KW-0813">Transport</keyword>
<sequence>MGFLHLFIVNKSGGLILHRSLGPTAPKIGTNEWLRIGSTFHSLHAIAAEASPVKLPGNKNSGEWAHTNIARVTSTTFVRTCVLSFLSTILFLLPPWHFGFVSTIAGADDGIEQIEGGGVILRCLQTRTGIKFVLTAEPGTSGLDAVLREIYVLYSDCALKDPFYELEMPIRCELFTNAVDNLIDQAMSGGVMPR</sequence>
<evidence type="ECO:0000256" key="2">
    <source>
        <dbReference type="ARBA" id="ARBA00022448"/>
    </source>
</evidence>
<dbReference type="PANTHER" id="PTHR23249:SF15">
    <property type="entry name" value="TRAFFICKING PROTEIN PARTICLE COMPLEX SUBUNIT 4"/>
    <property type="match status" value="1"/>
</dbReference>
<comment type="similarity">
    <text evidence="6">Belongs to the TRAPP small subunits family. TRAPPC4 subfamily.</text>
</comment>
<dbReference type="GO" id="GO:0006888">
    <property type="term" value="P:endoplasmic reticulum to Golgi vesicle-mediated transport"/>
    <property type="evidence" value="ECO:0007669"/>
    <property type="project" value="UniProtKB-UniRule"/>
</dbReference>
<dbReference type="InterPro" id="IPR007233">
    <property type="entry name" value="TRAPPC"/>
</dbReference>
<evidence type="ECO:0000256" key="7">
    <source>
        <dbReference type="RuleBase" id="RU366065"/>
    </source>
</evidence>
<dbReference type="Proteomes" id="UP001530315">
    <property type="component" value="Unassembled WGS sequence"/>
</dbReference>
<proteinExistence type="inferred from homology"/>
<accession>A0ABD3NJG5</accession>
<keyword evidence="5 7" id="KW-0333">Golgi apparatus</keyword>
<dbReference type="EMBL" id="JALLAZ020001538">
    <property type="protein sequence ID" value="KAL3773340.1"/>
    <property type="molecule type" value="Genomic_DNA"/>
</dbReference>
<dbReference type="GO" id="GO:0030008">
    <property type="term" value="C:TRAPP complex"/>
    <property type="evidence" value="ECO:0007669"/>
    <property type="project" value="UniProtKB-UniRule"/>
</dbReference>
<comment type="subcellular location">
    <subcellularLocation>
        <location evidence="7">Endoplasmic reticulum</location>
    </subcellularLocation>
    <subcellularLocation>
        <location evidence="7">Golgi apparatus</location>
        <location evidence="7">cis-Golgi network</location>
    </subcellularLocation>
    <subcellularLocation>
        <location evidence="1">Golgi apparatus</location>
    </subcellularLocation>
</comment>
<name>A0ABD3NJG5_9STRA</name>
<dbReference type="SMART" id="SM01399">
    <property type="entry name" value="Sybindin"/>
    <property type="match status" value="1"/>
</dbReference>